<protein>
    <submittedName>
        <fullName evidence="10">Uncharacterized membrane protein YcaP, DUF421 family</fullName>
    </submittedName>
</protein>
<dbReference type="PANTHER" id="PTHR34582:SF6">
    <property type="entry name" value="UPF0702 TRANSMEMBRANE PROTEIN YCAP"/>
    <property type="match status" value="1"/>
</dbReference>
<evidence type="ECO:0000256" key="7">
    <source>
        <dbReference type="SAM" id="Coils"/>
    </source>
</evidence>
<keyword evidence="4 8" id="KW-0812">Transmembrane</keyword>
<dbReference type="OrthoDB" id="1682423at2"/>
<feature type="transmembrane region" description="Helical" evidence="8">
    <location>
        <begin position="6"/>
        <end position="26"/>
    </location>
</feature>
<feature type="transmembrane region" description="Helical" evidence="8">
    <location>
        <begin position="38"/>
        <end position="57"/>
    </location>
</feature>
<keyword evidence="11" id="KW-1185">Reference proteome</keyword>
<sequence>MHSSISGYFIYVLRTILGYFLALIIVRFMGKRSIGELSAFDIVLITGVGHIMSSVALDKKLPFIEGVIILFTIAVLEIVLSFISIKNRKISSIINGKPTYLIKDGKLLKENMKKEKFNIYDLRQELRKKGIGNENDVEKAVIEACGKFSVIKKYAEEPLRRKDLGIFKDGDSPQYLEQKFAELKSELNRLNMSLDNIIIEINKLKSKE</sequence>
<evidence type="ECO:0000256" key="5">
    <source>
        <dbReference type="ARBA" id="ARBA00022989"/>
    </source>
</evidence>
<reference evidence="11" key="1">
    <citation type="submission" date="2016-11" db="EMBL/GenBank/DDBJ databases">
        <authorList>
            <person name="Varghese N."/>
            <person name="Submissions S."/>
        </authorList>
    </citation>
    <scope>NUCLEOTIDE SEQUENCE [LARGE SCALE GENOMIC DNA]</scope>
    <source>
        <strain evidence="11">DSM 13643</strain>
    </source>
</reference>
<evidence type="ECO:0000313" key="11">
    <source>
        <dbReference type="Proteomes" id="UP000183967"/>
    </source>
</evidence>
<dbReference type="EMBL" id="FQXO01000042">
    <property type="protein sequence ID" value="SHH66757.1"/>
    <property type="molecule type" value="Genomic_DNA"/>
</dbReference>
<dbReference type="GO" id="GO:0005886">
    <property type="term" value="C:plasma membrane"/>
    <property type="evidence" value="ECO:0007669"/>
    <property type="project" value="UniProtKB-SubCell"/>
</dbReference>
<feature type="transmembrane region" description="Helical" evidence="8">
    <location>
        <begin position="63"/>
        <end position="85"/>
    </location>
</feature>
<dbReference type="Pfam" id="PF04239">
    <property type="entry name" value="DUF421"/>
    <property type="match status" value="1"/>
</dbReference>
<dbReference type="Proteomes" id="UP000183967">
    <property type="component" value="Unassembled WGS sequence"/>
</dbReference>
<comment type="similarity">
    <text evidence="2">Belongs to the UPF0702 family.</text>
</comment>
<evidence type="ECO:0000256" key="4">
    <source>
        <dbReference type="ARBA" id="ARBA00022692"/>
    </source>
</evidence>
<keyword evidence="3" id="KW-1003">Cell membrane</keyword>
<comment type="subcellular location">
    <subcellularLocation>
        <location evidence="1">Cell membrane</location>
        <topology evidence="1">Multi-pass membrane protein</topology>
    </subcellularLocation>
</comment>
<proteinExistence type="inferred from homology"/>
<evidence type="ECO:0000256" key="8">
    <source>
        <dbReference type="SAM" id="Phobius"/>
    </source>
</evidence>
<keyword evidence="7" id="KW-0175">Coiled coil</keyword>
<dbReference type="AlphaFoldDB" id="A0A1M5UUS0"/>
<evidence type="ECO:0000256" key="3">
    <source>
        <dbReference type="ARBA" id="ARBA00022475"/>
    </source>
</evidence>
<accession>A0A1M5UUS0</accession>
<feature type="domain" description="YetF C-terminal" evidence="9">
    <location>
        <begin position="86"/>
        <end position="158"/>
    </location>
</feature>
<evidence type="ECO:0000256" key="2">
    <source>
        <dbReference type="ARBA" id="ARBA00006448"/>
    </source>
</evidence>
<keyword evidence="6 8" id="KW-0472">Membrane</keyword>
<organism evidence="10 11">
    <name type="scientific">Caloranaerobacter azorensis DSM 13643</name>
    <dbReference type="NCBI Taxonomy" id="1121264"/>
    <lineage>
        <taxon>Bacteria</taxon>
        <taxon>Bacillati</taxon>
        <taxon>Bacillota</taxon>
        <taxon>Tissierellia</taxon>
        <taxon>Tissierellales</taxon>
        <taxon>Thermohalobacteraceae</taxon>
        <taxon>Caloranaerobacter</taxon>
    </lineage>
</organism>
<name>A0A1M5UUS0_9FIRM</name>
<dbReference type="InterPro" id="IPR023090">
    <property type="entry name" value="UPF0702_alpha/beta_dom_sf"/>
</dbReference>
<gene>
    <name evidence="10" type="ORF">SAMN02745135_01593</name>
</gene>
<dbReference type="PANTHER" id="PTHR34582">
    <property type="entry name" value="UPF0702 TRANSMEMBRANE PROTEIN YCAP"/>
    <property type="match status" value="1"/>
</dbReference>
<keyword evidence="5 8" id="KW-1133">Transmembrane helix</keyword>
<feature type="coiled-coil region" evidence="7">
    <location>
        <begin position="180"/>
        <end position="207"/>
    </location>
</feature>
<evidence type="ECO:0000256" key="6">
    <source>
        <dbReference type="ARBA" id="ARBA00023136"/>
    </source>
</evidence>
<evidence type="ECO:0000256" key="1">
    <source>
        <dbReference type="ARBA" id="ARBA00004651"/>
    </source>
</evidence>
<dbReference type="Gene3D" id="3.30.240.20">
    <property type="entry name" value="bsu07140 like domains"/>
    <property type="match status" value="1"/>
</dbReference>
<dbReference type="InterPro" id="IPR007353">
    <property type="entry name" value="DUF421"/>
</dbReference>
<evidence type="ECO:0000313" key="10">
    <source>
        <dbReference type="EMBL" id="SHH66757.1"/>
    </source>
</evidence>
<dbReference type="RefSeq" id="WP_052045235.1">
    <property type="nucleotide sequence ID" value="NZ_FQXO01000042.1"/>
</dbReference>
<evidence type="ECO:0000259" key="9">
    <source>
        <dbReference type="Pfam" id="PF04239"/>
    </source>
</evidence>